<evidence type="ECO:0000256" key="1">
    <source>
        <dbReference type="SAM" id="MobiDB-lite"/>
    </source>
</evidence>
<accession>A0A0L9VU01</accession>
<dbReference type="Proteomes" id="UP000053144">
    <property type="component" value="Chromosome 11"/>
</dbReference>
<feature type="region of interest" description="Disordered" evidence="1">
    <location>
        <begin position="81"/>
        <end position="102"/>
    </location>
</feature>
<gene>
    <name evidence="2" type="ORF">LR48_Vigan11g144200</name>
</gene>
<organism evidence="2 3">
    <name type="scientific">Phaseolus angularis</name>
    <name type="common">Azuki bean</name>
    <name type="synonym">Vigna angularis</name>
    <dbReference type="NCBI Taxonomy" id="3914"/>
    <lineage>
        <taxon>Eukaryota</taxon>
        <taxon>Viridiplantae</taxon>
        <taxon>Streptophyta</taxon>
        <taxon>Embryophyta</taxon>
        <taxon>Tracheophyta</taxon>
        <taxon>Spermatophyta</taxon>
        <taxon>Magnoliopsida</taxon>
        <taxon>eudicotyledons</taxon>
        <taxon>Gunneridae</taxon>
        <taxon>Pentapetalae</taxon>
        <taxon>rosids</taxon>
        <taxon>fabids</taxon>
        <taxon>Fabales</taxon>
        <taxon>Fabaceae</taxon>
        <taxon>Papilionoideae</taxon>
        <taxon>50 kb inversion clade</taxon>
        <taxon>NPAAA clade</taxon>
        <taxon>indigoferoid/millettioid clade</taxon>
        <taxon>Phaseoleae</taxon>
        <taxon>Vigna</taxon>
    </lineage>
</organism>
<feature type="compositionally biased region" description="Basic and acidic residues" evidence="1">
    <location>
        <begin position="81"/>
        <end position="91"/>
    </location>
</feature>
<dbReference type="AlphaFoldDB" id="A0A0L9VU01"/>
<protein>
    <submittedName>
        <fullName evidence="2">Uncharacterized protein</fullName>
    </submittedName>
</protein>
<dbReference type="Gramene" id="KOM58408">
    <property type="protein sequence ID" value="KOM58408"/>
    <property type="gene ID" value="LR48_Vigan11g144200"/>
</dbReference>
<evidence type="ECO:0000313" key="2">
    <source>
        <dbReference type="EMBL" id="KOM58408.1"/>
    </source>
</evidence>
<evidence type="ECO:0000313" key="3">
    <source>
        <dbReference type="Proteomes" id="UP000053144"/>
    </source>
</evidence>
<reference evidence="3" key="1">
    <citation type="journal article" date="2015" name="Proc. Natl. Acad. Sci. U.S.A.">
        <title>Genome sequencing of adzuki bean (Vigna angularis) provides insight into high starch and low fat accumulation and domestication.</title>
        <authorList>
            <person name="Yang K."/>
            <person name="Tian Z."/>
            <person name="Chen C."/>
            <person name="Luo L."/>
            <person name="Zhao B."/>
            <person name="Wang Z."/>
            <person name="Yu L."/>
            <person name="Li Y."/>
            <person name="Sun Y."/>
            <person name="Li W."/>
            <person name="Chen Y."/>
            <person name="Li Y."/>
            <person name="Zhang Y."/>
            <person name="Ai D."/>
            <person name="Zhao J."/>
            <person name="Shang C."/>
            <person name="Ma Y."/>
            <person name="Wu B."/>
            <person name="Wang M."/>
            <person name="Gao L."/>
            <person name="Sun D."/>
            <person name="Zhang P."/>
            <person name="Guo F."/>
            <person name="Wang W."/>
            <person name="Li Y."/>
            <person name="Wang J."/>
            <person name="Varshney R.K."/>
            <person name="Wang J."/>
            <person name="Ling H.Q."/>
            <person name="Wan P."/>
        </authorList>
    </citation>
    <scope>NUCLEOTIDE SEQUENCE</scope>
    <source>
        <strain evidence="3">cv. Jingnong 6</strain>
    </source>
</reference>
<dbReference type="EMBL" id="CM003381">
    <property type="protein sequence ID" value="KOM58408.1"/>
    <property type="molecule type" value="Genomic_DNA"/>
</dbReference>
<sequence>MQEMWQEIRILIKGLERSEKSIMKGKKEGKMGAYFVKDSLLDIKKAKKSSYGGENSTNREKKRETEAAVLSVDGFAGIRGQDKREENIREEEGNDENCDGDIGVVALEWR</sequence>
<proteinExistence type="predicted"/>
<name>A0A0L9VU01_PHAAN</name>